<dbReference type="Gene3D" id="3.40.30.20">
    <property type="match status" value="1"/>
</dbReference>
<keyword evidence="7" id="KW-0503">Monooxygenase</keyword>
<organism evidence="7 8">
    <name type="scientific">Escovopsis weberi</name>
    <dbReference type="NCBI Taxonomy" id="150374"/>
    <lineage>
        <taxon>Eukaryota</taxon>
        <taxon>Fungi</taxon>
        <taxon>Dikarya</taxon>
        <taxon>Ascomycota</taxon>
        <taxon>Pezizomycotina</taxon>
        <taxon>Sordariomycetes</taxon>
        <taxon>Hypocreomycetidae</taxon>
        <taxon>Hypocreales</taxon>
        <taxon>Hypocreaceae</taxon>
        <taxon>Escovopsis</taxon>
    </lineage>
</organism>
<name>A0A0M9VU53_ESCWE</name>
<dbReference type="InterPro" id="IPR002938">
    <property type="entry name" value="FAD-bd"/>
</dbReference>
<dbReference type="Gene3D" id="3.50.50.60">
    <property type="entry name" value="FAD/NAD(P)-binding domain"/>
    <property type="match status" value="1"/>
</dbReference>
<evidence type="ECO:0000256" key="3">
    <source>
        <dbReference type="ARBA" id="ARBA00022827"/>
    </source>
</evidence>
<dbReference type="InterPro" id="IPR038220">
    <property type="entry name" value="PHOX_C_sf"/>
</dbReference>
<accession>A0A0M9VU53</accession>
<protein>
    <submittedName>
        <fullName evidence="7">Phenol 2-monooxygenase</fullName>
    </submittedName>
</protein>
<dbReference type="InterPro" id="IPR036188">
    <property type="entry name" value="FAD/NAD-bd_sf"/>
</dbReference>
<dbReference type="PANTHER" id="PTHR43004">
    <property type="entry name" value="TRK SYSTEM POTASSIUM UPTAKE PROTEIN"/>
    <property type="match status" value="1"/>
</dbReference>
<keyword evidence="3" id="KW-0274">FAD</keyword>
<dbReference type="OrthoDB" id="1716816at2759"/>
<dbReference type="InterPro" id="IPR012941">
    <property type="entry name" value="Phe_hydrox_C_dim_dom"/>
</dbReference>
<dbReference type="Pfam" id="PF01494">
    <property type="entry name" value="FAD_binding_3"/>
    <property type="match status" value="1"/>
</dbReference>
<dbReference type="GO" id="GO:0071949">
    <property type="term" value="F:FAD binding"/>
    <property type="evidence" value="ECO:0007669"/>
    <property type="project" value="InterPro"/>
</dbReference>
<dbReference type="InterPro" id="IPR050641">
    <property type="entry name" value="RIFMO-like"/>
</dbReference>
<reference evidence="7 8" key="1">
    <citation type="submission" date="2015-07" db="EMBL/GenBank/DDBJ databases">
        <title>The genome of the fungus Escovopsis weberi, a specialized disease agent of ant agriculture.</title>
        <authorList>
            <person name="de Man T.J."/>
            <person name="Stajich J.E."/>
            <person name="Kubicek C.P."/>
            <person name="Chenthamara K."/>
            <person name="Atanasova L."/>
            <person name="Druzhinina I.S."/>
            <person name="Birnbaum S."/>
            <person name="Barribeau S.M."/>
            <person name="Teiling C."/>
            <person name="Suen G."/>
            <person name="Currie C."/>
            <person name="Gerardo N.M."/>
        </authorList>
    </citation>
    <scope>NUCLEOTIDE SEQUENCE [LARGE SCALE GENOMIC DNA]</scope>
</reference>
<keyword evidence="8" id="KW-1185">Reference proteome</keyword>
<dbReference type="Proteomes" id="UP000053831">
    <property type="component" value="Unassembled WGS sequence"/>
</dbReference>
<dbReference type="Pfam" id="PF07976">
    <property type="entry name" value="Phe_hydrox_dim"/>
    <property type="match status" value="1"/>
</dbReference>
<feature type="domain" description="Phenol hydroxylase-like C-terminal dimerisation" evidence="6">
    <location>
        <begin position="161"/>
        <end position="370"/>
    </location>
</feature>
<dbReference type="AlphaFoldDB" id="A0A0M9VU53"/>
<evidence type="ECO:0000313" key="8">
    <source>
        <dbReference type="Proteomes" id="UP000053831"/>
    </source>
</evidence>
<feature type="domain" description="FAD-binding" evidence="5">
    <location>
        <begin position="5"/>
        <end position="112"/>
    </location>
</feature>
<gene>
    <name evidence="7" type="ORF">ESCO_001065</name>
</gene>
<keyword evidence="2" id="KW-0285">Flavoprotein</keyword>
<proteinExistence type="inferred from homology"/>
<dbReference type="Gene3D" id="3.30.9.10">
    <property type="entry name" value="D-Amino Acid Oxidase, subunit A, domain 2"/>
    <property type="match status" value="1"/>
</dbReference>
<dbReference type="PRINTS" id="PR00420">
    <property type="entry name" value="RNGMNOXGNASE"/>
</dbReference>
<comment type="caution">
    <text evidence="7">The sequence shown here is derived from an EMBL/GenBank/DDBJ whole genome shotgun (WGS) entry which is preliminary data.</text>
</comment>
<dbReference type="SUPFAM" id="SSF51905">
    <property type="entry name" value="FAD/NAD(P)-binding domain"/>
    <property type="match status" value="1"/>
</dbReference>
<evidence type="ECO:0000259" key="6">
    <source>
        <dbReference type="Pfam" id="PF07976"/>
    </source>
</evidence>
<dbReference type="EMBL" id="LGSR01000020">
    <property type="protein sequence ID" value="KOS19535.1"/>
    <property type="molecule type" value="Genomic_DNA"/>
</dbReference>
<evidence type="ECO:0000313" key="7">
    <source>
        <dbReference type="EMBL" id="KOS19535.1"/>
    </source>
</evidence>
<dbReference type="GO" id="GO:0016709">
    <property type="term" value="F:oxidoreductase activity, acting on paired donors, with incorporation or reduction of molecular oxygen, NAD(P)H as one donor, and incorporation of one atom of oxygen"/>
    <property type="evidence" value="ECO:0007669"/>
    <property type="project" value="UniProtKB-ARBA"/>
</dbReference>
<dbReference type="CDD" id="cd02979">
    <property type="entry name" value="PHOX_C"/>
    <property type="match status" value="1"/>
</dbReference>
<dbReference type="SUPFAM" id="SSF54373">
    <property type="entry name" value="FAD-linked reductases, C-terminal domain"/>
    <property type="match status" value="1"/>
</dbReference>
<keyword evidence="4" id="KW-0560">Oxidoreductase</keyword>
<dbReference type="InterPro" id="IPR036249">
    <property type="entry name" value="Thioredoxin-like_sf"/>
</dbReference>
<sequence>MMKSATEEQVQAVAKKILHPYTIEWDSVTWFSVYTIGQGISERYTLDQRVFLGGDACHTHSPKAGQGMNTAFVDALNLAWKIHAVEGGFANRDILETYESERRSVAEDLIDFDARYAKLFCERPPTGSEVEAALAKKQDQQEDLFIETFKESCEFTTGYGVSYGANIFNWSQDHSAQSPLIQPKGVKLAAGRLFIPSDVTRVADANVVHLEQEIPMNGSFRLFIFAGHLARNRKALEDLAKHLNDKNSFYSAYARPDAEKVSPHEKHNPHSLFFSICTIFAAKRQSIEIVRDVPGVLARYSQHIYADDRWDRKLPNATAAAHAKMGLDEEKGGVVVVRPDGYVSIVTALQEGSGTVDALNDYFSTFCTKQLGTASA</sequence>
<dbReference type="SUPFAM" id="SSF52833">
    <property type="entry name" value="Thioredoxin-like"/>
    <property type="match status" value="1"/>
</dbReference>
<evidence type="ECO:0000256" key="4">
    <source>
        <dbReference type="ARBA" id="ARBA00023002"/>
    </source>
</evidence>
<comment type="similarity">
    <text evidence="1">Belongs to the PheA/TfdB FAD monooxygenase family.</text>
</comment>
<evidence type="ECO:0000259" key="5">
    <source>
        <dbReference type="Pfam" id="PF01494"/>
    </source>
</evidence>
<evidence type="ECO:0000256" key="2">
    <source>
        <dbReference type="ARBA" id="ARBA00022630"/>
    </source>
</evidence>
<dbReference type="STRING" id="150374.A0A0M9VU53"/>
<evidence type="ECO:0000256" key="1">
    <source>
        <dbReference type="ARBA" id="ARBA00007801"/>
    </source>
</evidence>
<dbReference type="PANTHER" id="PTHR43004:SF7">
    <property type="entry name" value="P-HYDROXYBENZOATE-M-HYDROXYLASE"/>
    <property type="match status" value="1"/>
</dbReference>